<proteinExistence type="predicted"/>
<protein>
    <submittedName>
        <fullName evidence="2">Uncharacterized protein</fullName>
    </submittedName>
</protein>
<gene>
    <name evidence="2" type="ORF">Lpp41_12360</name>
</gene>
<accession>A0A829H526</accession>
<organism evidence="2 3">
    <name type="scientific">Lacticaseibacillus paracasei subsp. paracasei Lpp41</name>
    <dbReference type="NCBI Taxonomy" id="1256208"/>
    <lineage>
        <taxon>Bacteria</taxon>
        <taxon>Bacillati</taxon>
        <taxon>Bacillota</taxon>
        <taxon>Bacilli</taxon>
        <taxon>Lactobacillales</taxon>
        <taxon>Lactobacillaceae</taxon>
        <taxon>Lacticaseibacillus</taxon>
    </lineage>
</organism>
<feature type="signal peptide" evidence="1">
    <location>
        <begin position="1"/>
        <end position="29"/>
    </location>
</feature>
<evidence type="ECO:0000256" key="1">
    <source>
        <dbReference type="SAM" id="SignalP"/>
    </source>
</evidence>
<feature type="non-terminal residue" evidence="2">
    <location>
        <position position="61"/>
    </location>
</feature>
<evidence type="ECO:0000313" key="2">
    <source>
        <dbReference type="EMBL" id="EPC71187.1"/>
    </source>
</evidence>
<dbReference type="Proteomes" id="UP000014244">
    <property type="component" value="Unassembled WGS sequence"/>
</dbReference>
<feature type="chain" id="PRO_5032458991" evidence="1">
    <location>
        <begin position="30"/>
        <end position="61"/>
    </location>
</feature>
<sequence>MKKWKSTLIVASATLGMFFAFGSSVSVKADDVNDAANTTAVQLQNTQTATEQTTSTSSDTA</sequence>
<dbReference type="AlphaFoldDB" id="A0A829H526"/>
<name>A0A829H526_LACPA</name>
<keyword evidence="1" id="KW-0732">Signal</keyword>
<evidence type="ECO:0000313" key="3">
    <source>
        <dbReference type="Proteomes" id="UP000014244"/>
    </source>
</evidence>
<reference evidence="2 3" key="1">
    <citation type="journal article" date="2013" name="PLoS ONE">
        <title>Lactobacillus paracasei comparative genomics: towards species pan-genome definition and exploitation of diversity.</title>
        <authorList>
            <person name="Smokvina T."/>
            <person name="Wels M."/>
            <person name="Polka J."/>
            <person name="Chervaux C."/>
            <person name="Brisse S."/>
            <person name="Boekhorst J."/>
            <person name="van Hylckama Vlieg J.E."/>
            <person name="Siezen R.J."/>
        </authorList>
    </citation>
    <scope>NUCLEOTIDE SEQUENCE [LARGE SCALE GENOMIC DNA]</scope>
    <source>
        <strain evidence="2 3">Lpp41</strain>
    </source>
</reference>
<dbReference type="EMBL" id="ANKE01000595">
    <property type="protein sequence ID" value="EPC71187.1"/>
    <property type="molecule type" value="Genomic_DNA"/>
</dbReference>
<comment type="caution">
    <text evidence="2">The sequence shown here is derived from an EMBL/GenBank/DDBJ whole genome shotgun (WGS) entry which is preliminary data.</text>
</comment>